<name>A0A8H7E315_9EURO</name>
<dbReference type="AlphaFoldDB" id="A0A8H7E315"/>
<dbReference type="OrthoDB" id="3231004at2759"/>
<protein>
    <submittedName>
        <fullName evidence="1">Uncharacterized protein</fullName>
    </submittedName>
</protein>
<comment type="caution">
    <text evidence="1">The sequence shown here is derived from an EMBL/GenBank/DDBJ whole genome shotgun (WGS) entry which is preliminary data.</text>
</comment>
<evidence type="ECO:0000313" key="1">
    <source>
        <dbReference type="EMBL" id="KAF7506293.1"/>
    </source>
</evidence>
<evidence type="ECO:0000313" key="2">
    <source>
        <dbReference type="Proteomes" id="UP000606974"/>
    </source>
</evidence>
<proteinExistence type="predicted"/>
<accession>A0A8H7E315</accession>
<reference evidence="1" key="1">
    <citation type="submission" date="2020-02" db="EMBL/GenBank/DDBJ databases">
        <authorList>
            <person name="Palmer J.M."/>
        </authorList>
    </citation>
    <scope>NUCLEOTIDE SEQUENCE</scope>
    <source>
        <strain evidence="1">EPUS1.4</strain>
        <tissue evidence="1">Thallus</tissue>
    </source>
</reference>
<organism evidence="1 2">
    <name type="scientific">Endocarpon pusillum</name>
    <dbReference type="NCBI Taxonomy" id="364733"/>
    <lineage>
        <taxon>Eukaryota</taxon>
        <taxon>Fungi</taxon>
        <taxon>Dikarya</taxon>
        <taxon>Ascomycota</taxon>
        <taxon>Pezizomycotina</taxon>
        <taxon>Eurotiomycetes</taxon>
        <taxon>Chaetothyriomycetidae</taxon>
        <taxon>Verrucariales</taxon>
        <taxon>Verrucariaceae</taxon>
        <taxon>Endocarpon</taxon>
    </lineage>
</organism>
<gene>
    <name evidence="1" type="ORF">GJ744_011866</name>
</gene>
<sequence length="179" mass="19079">MATSLSLVILSAFYGPKDVTTALQKLVDASTQSLTLTNKPGDYNKFFTDTWPGVQKSLSGVYQYTGSNPQAFVSAEASDPVSIHPSTTNVTTGTFPPPSGVSGVKILAIIYGRYVVGSHALYNNLYPIVKDGKTFNVGNGEVGADTWYGVVKTLAVYYTKDGVSGVQGRAGQEYKTIVF</sequence>
<dbReference type="EMBL" id="JAACFV010000089">
    <property type="protein sequence ID" value="KAF7506293.1"/>
    <property type="molecule type" value="Genomic_DNA"/>
</dbReference>
<dbReference type="Proteomes" id="UP000606974">
    <property type="component" value="Unassembled WGS sequence"/>
</dbReference>
<keyword evidence="2" id="KW-1185">Reference proteome</keyword>